<gene>
    <name evidence="2" type="ORF">XD72_0917</name>
</gene>
<dbReference type="EMBL" id="LGFT01000017">
    <property type="protein sequence ID" value="KUK44743.1"/>
    <property type="molecule type" value="Genomic_DNA"/>
</dbReference>
<keyword evidence="1" id="KW-0472">Membrane</keyword>
<proteinExistence type="predicted"/>
<keyword evidence="1" id="KW-0812">Transmembrane</keyword>
<dbReference type="AlphaFoldDB" id="A0A117LFR7"/>
<sequence>AVHLRVVELVTSDDSPPLDDGIFADDVPLDVADLSNMMIIMLYAMIFVPHIYYIIIIFNFIYIMSDYYNCFFTF</sequence>
<dbReference type="Proteomes" id="UP000057043">
    <property type="component" value="Unassembled WGS sequence"/>
</dbReference>
<dbReference type="PATRIC" id="fig|301375.7.peg.490"/>
<name>A0A117LFR7_9EURY</name>
<evidence type="ECO:0000313" key="2">
    <source>
        <dbReference type="EMBL" id="KUK44743.1"/>
    </source>
</evidence>
<feature type="transmembrane region" description="Helical" evidence="1">
    <location>
        <begin position="37"/>
        <end position="62"/>
    </location>
</feature>
<evidence type="ECO:0000256" key="1">
    <source>
        <dbReference type="SAM" id="Phobius"/>
    </source>
</evidence>
<evidence type="ECO:0000313" key="3">
    <source>
        <dbReference type="Proteomes" id="UP000057043"/>
    </source>
</evidence>
<protein>
    <submittedName>
        <fullName evidence="2">Uncharacterized protein</fullName>
    </submittedName>
</protein>
<comment type="caution">
    <text evidence="2">The sequence shown here is derived from an EMBL/GenBank/DDBJ whole genome shotgun (WGS) entry which is preliminary data.</text>
</comment>
<reference evidence="2 3" key="1">
    <citation type="journal article" date="2015" name="MBio">
        <title>Genome-Resolved Metagenomic Analysis Reveals Roles for Candidate Phyla and Other Microbial Community Members in Biogeochemical Transformations in Oil Reservoirs.</title>
        <authorList>
            <person name="Hu P."/>
            <person name="Tom L."/>
            <person name="Singh A."/>
            <person name="Thomas B.C."/>
            <person name="Baker B.J."/>
            <person name="Piceno Y.M."/>
            <person name="Andersen G.L."/>
            <person name="Banfield J.F."/>
        </authorList>
    </citation>
    <scope>NUCLEOTIDE SEQUENCE [LARGE SCALE GENOMIC DNA]</scope>
    <source>
        <strain evidence="2">57_489</strain>
    </source>
</reference>
<keyword evidence="1" id="KW-1133">Transmembrane helix</keyword>
<organism evidence="2 3">
    <name type="scientific">Methanothrix harundinacea</name>
    <dbReference type="NCBI Taxonomy" id="301375"/>
    <lineage>
        <taxon>Archaea</taxon>
        <taxon>Methanobacteriati</taxon>
        <taxon>Methanobacteriota</taxon>
        <taxon>Stenosarchaea group</taxon>
        <taxon>Methanomicrobia</taxon>
        <taxon>Methanotrichales</taxon>
        <taxon>Methanotrichaceae</taxon>
        <taxon>Methanothrix</taxon>
    </lineage>
</organism>
<feature type="non-terminal residue" evidence="2">
    <location>
        <position position="1"/>
    </location>
</feature>
<accession>A0A117LFR7</accession>